<gene>
    <name evidence="2" type="ORF">MES5069_1720001</name>
</gene>
<feature type="domain" description="Transposase IS801/IS1294" evidence="1">
    <location>
        <begin position="2"/>
        <end position="77"/>
    </location>
</feature>
<keyword evidence="3" id="KW-1185">Reference proteome</keyword>
<dbReference type="InterPro" id="IPR007069">
    <property type="entry name" value="Transposase_32"/>
</dbReference>
<dbReference type="PANTHER" id="PTHR37023:SF1">
    <property type="entry name" value="ISSOD25 TRANSPOSASE TNPA_ISSOD25"/>
    <property type="match status" value="1"/>
</dbReference>
<protein>
    <recommendedName>
        <fullName evidence="1">Transposase IS801/IS1294 domain-containing protein</fullName>
    </recommendedName>
</protein>
<dbReference type="Proteomes" id="UP001153050">
    <property type="component" value="Unassembled WGS sequence"/>
</dbReference>
<comment type="caution">
    <text evidence="2">The sequence shown here is derived from an EMBL/GenBank/DDBJ whole genome shotgun (WGS) entry which is preliminary data.</text>
</comment>
<dbReference type="EMBL" id="CAKXZT010000082">
    <property type="protein sequence ID" value="CAH2397572.1"/>
    <property type="molecule type" value="Genomic_DNA"/>
</dbReference>
<reference evidence="2 3" key="1">
    <citation type="submission" date="2022-03" db="EMBL/GenBank/DDBJ databases">
        <authorList>
            <person name="Brunel B."/>
        </authorList>
    </citation>
    <scope>NUCLEOTIDE SEQUENCE [LARGE SCALE GENOMIC DNA]</scope>
    <source>
        <strain evidence="2">STM5069sample</strain>
    </source>
</reference>
<evidence type="ECO:0000259" key="1">
    <source>
        <dbReference type="Pfam" id="PF04986"/>
    </source>
</evidence>
<proteinExistence type="predicted"/>
<evidence type="ECO:0000313" key="3">
    <source>
        <dbReference type="Proteomes" id="UP001153050"/>
    </source>
</evidence>
<organism evidence="2 3">
    <name type="scientific">Mesorhizobium escarrei</name>
    <dbReference type="NCBI Taxonomy" id="666018"/>
    <lineage>
        <taxon>Bacteria</taxon>
        <taxon>Pseudomonadati</taxon>
        <taxon>Pseudomonadota</taxon>
        <taxon>Alphaproteobacteria</taxon>
        <taxon>Hyphomicrobiales</taxon>
        <taxon>Phyllobacteriaceae</taxon>
        <taxon>Mesorhizobium</taxon>
    </lineage>
</organism>
<evidence type="ECO:0000313" key="2">
    <source>
        <dbReference type="EMBL" id="CAH2397572.1"/>
    </source>
</evidence>
<name>A0ABM9DLR6_9HYPH</name>
<dbReference type="PANTHER" id="PTHR37023">
    <property type="entry name" value="TRANSPOSASE"/>
    <property type="match status" value="1"/>
</dbReference>
<sequence length="145" mass="16254">MLAYLSRYTHRVAISNSRLIALDEAGVTFRVKDYRRNGSERYRTMTLDPGEFIRRFLLHVLPKGFHRIRHYGLLASAHAKANIAHARELLAAPQPKAECNGTGADAATPSDWRPPCPCCGGRMIVIETFERGGDRARAPPWTRAP</sequence>
<dbReference type="Pfam" id="PF04986">
    <property type="entry name" value="Y2_Tnp"/>
    <property type="match status" value="1"/>
</dbReference>
<accession>A0ABM9DLR6</accession>